<keyword evidence="6" id="KW-0238">DNA-binding</keyword>
<dbReference type="InterPro" id="IPR055368">
    <property type="entry name" value="WH3_Lhr"/>
</dbReference>
<dbReference type="Gene3D" id="3.40.50.300">
    <property type="entry name" value="P-loop containing nucleotide triphosphate hydrolases"/>
    <property type="match status" value="2"/>
</dbReference>
<dbReference type="KEGG" id="bact:AB656_02760"/>
<dbReference type="InterPro" id="IPR011545">
    <property type="entry name" value="DEAD/DEAH_box_helicase_dom"/>
</dbReference>
<organism evidence="12 13">
    <name type="scientific">Bifidobacterium actinocoloniiforme DSM 22766</name>
    <dbReference type="NCBI Taxonomy" id="1437605"/>
    <lineage>
        <taxon>Bacteria</taxon>
        <taxon>Bacillati</taxon>
        <taxon>Actinomycetota</taxon>
        <taxon>Actinomycetes</taxon>
        <taxon>Bifidobacteriales</taxon>
        <taxon>Bifidobacteriaceae</taxon>
        <taxon>Bifidobacterium</taxon>
    </lineage>
</organism>
<dbReference type="Pfam" id="PF00271">
    <property type="entry name" value="Helicase_C"/>
    <property type="match status" value="1"/>
</dbReference>
<keyword evidence="5" id="KW-0067">ATP-binding</keyword>
<dbReference type="PROSITE" id="PS51192">
    <property type="entry name" value="HELICASE_ATP_BIND_1"/>
    <property type="match status" value="1"/>
</dbReference>
<dbReference type="CDD" id="cd17922">
    <property type="entry name" value="DEXHc_LHR-like"/>
    <property type="match status" value="1"/>
</dbReference>
<sequence>MSELNKALAAFSPQTQSWFLHAFGQPTPAQEAAWPAIRSGANSLIVAPTGSGKTLAAFLWAIDQLMRRPPAGEAAAVKDKPGVSVLYISPLKALGADVARNLETPLAGIAAAYQEEGLEAPTVSVAVRSGDTDTKGRRAIAAHPPDILVTTPESLYLLLTSKARKILTSVRTVIIDEIHALAASKRGVHLALSLERLDLLTGRPAQRIGLSATVRPVERVAAFLGGCRPADVVAPASPSRLDLQVVDPVKDMADLDSAPASGGGDMEAGSAAGERSIWSAVERSIFQAVLAHRTTLVFVNSRGQAERLTARLNELATPAPAPASAASEGLAGSQGKDGSGVHYASTGGSISQRVCTSSSPIAMAHHGSVSKERRRMIEEALKAGDLRCVVATSSLELGIDMGAIDLVIQVAPPLSVASGLQRVGRADHQVGAESHALIYPLNRREILGAAASVEAMLEGAIEPTKVPDNPLDVLAQQTVAAVSMDDMAVDDWYHVVRQAAPYSQLDRAVFESVLAMLAGVGADERFRAFRPSLAWDQRSGVLSARPGAQRLAVTSGGTIPDRGSYTVVLPQEETGSGRAPRRVGELDEEMVYESRVGDIITLGTSSWRIQQITNDRVIVQPAPGRSARLPFWHGEGVGRDAGFGRRLGRLTRDLAAGLIPASQSPRGMAGFDSRTSRRLSRAGVDANGQGNLASLLAEQEGSTGLLPSDRELLVERCKDEEGDWRIILHSPYGARVHEPWALAISARLKRERGYDGSVYASDDGIVMRLAQEDGDLPAEDLFVFDPDRLEEEVRTAVTQSALFAGRFRQVAARSLFMPKAQPGRRVPLWLQRLRSSQLLQAAREQGSFPLLAETMRECLEDVYDLPSLRTLMKALESGQVGLGDVSTSTPSPFATGLLFGYVSAYMYQYDLPQAEQDAAMLSLDSVLLAKLIGGSQVQDLIDPSQVATLEADLQCLSPHRRKKDAEGAADLLRSLGPLSLKELSARLKPADESGSPGAGDDRGRALGFLDRLHEQGRARSVTVGGETYWASPDDAVRLESLRDGREDAPKAMRELTLVYAATHGPFTRQDLVERYGFDPSALSRLLADLEGEGLIMQWRSTAAQGSNGGPGNERGAGRQWLHQRVFQSLRSRSLKQARRAVRPVKPAAYSSFLLKRQGVGPLGRGRYRGASGLLSLLEVYEGVYLPADMWESSFLPTRVADYEPAMIDELLAAGDLIWLGRRQAGESVGSLAWYLSDSPLLALPMSRAVTGTGGAKHGQGEAAVATDLGQDSSQPILKALAAGGSYHFRQLEAICQQGGPESLDPERLAVALWRLVWQGRLTNSTLAPIRQLLGERAARHPRPSASLRRRARAAVNPRTLAGGRSLAGADRDQRLLQAASQGLWSLPQAVAMGPSQPAATEDLTRQALEAAQQVLDRDGLATSPTVNQQDAPMRFTDLYPVFKRMEDAGQLLRGAFVQGLGPTQFAEREVVSALRDQAGEPSSRTGTEAGTALVIDSRDPANLYGGVLPWPPLAEPKGSQVVRPSRRPGALVAFWQGRPALYAGVQGRHLLVFEGVNQPGLERACEELAVCLRSQRRPASFKDVNGLPFQVASPISRSLQNAGFTFGPQGMKLYR</sequence>
<dbReference type="Pfam" id="PF08494">
    <property type="entry name" value="DEAD_assoc"/>
    <property type="match status" value="1"/>
</dbReference>
<gene>
    <name evidence="12" type="ORF">BACT_0831</name>
</gene>
<dbReference type="InterPro" id="IPR003593">
    <property type="entry name" value="AAA+_ATPase"/>
</dbReference>
<comment type="caution">
    <text evidence="12">The sequence shown here is derived from an EMBL/GenBank/DDBJ whole genome shotgun (WGS) entry which is preliminary data.</text>
</comment>
<dbReference type="EC" id="3.6.4.12" evidence="12"/>
<keyword evidence="8" id="KW-0413">Isomerase</keyword>
<dbReference type="InterPro" id="IPR036390">
    <property type="entry name" value="WH_DNA-bd_sf"/>
</dbReference>
<dbReference type="InterPro" id="IPR027417">
    <property type="entry name" value="P-loop_NTPase"/>
</dbReference>
<dbReference type="InterPro" id="IPR014001">
    <property type="entry name" value="Helicase_ATP-bd"/>
</dbReference>
<feature type="domain" description="Helicase C-terminal" evidence="11">
    <location>
        <begin position="284"/>
        <end position="472"/>
    </location>
</feature>
<dbReference type="EMBL" id="JGYK01000001">
    <property type="protein sequence ID" value="KFI40129.1"/>
    <property type="molecule type" value="Genomic_DNA"/>
</dbReference>
<evidence type="ECO:0000259" key="10">
    <source>
        <dbReference type="PROSITE" id="PS51192"/>
    </source>
</evidence>
<dbReference type="GO" id="GO:0003677">
    <property type="term" value="F:DNA binding"/>
    <property type="evidence" value="ECO:0007669"/>
    <property type="project" value="UniProtKB-KW"/>
</dbReference>
<dbReference type="InterPro" id="IPR055367">
    <property type="entry name" value="WH4_Lhr"/>
</dbReference>
<evidence type="ECO:0000256" key="2">
    <source>
        <dbReference type="ARBA" id="ARBA00022763"/>
    </source>
</evidence>
<keyword evidence="3 12" id="KW-0378">Hydrolase</keyword>
<evidence type="ECO:0000256" key="8">
    <source>
        <dbReference type="ARBA" id="ARBA00023235"/>
    </source>
</evidence>
<feature type="compositionally biased region" description="Low complexity" evidence="9">
    <location>
        <begin position="319"/>
        <end position="333"/>
    </location>
</feature>
<evidence type="ECO:0000256" key="3">
    <source>
        <dbReference type="ARBA" id="ARBA00022801"/>
    </source>
</evidence>
<keyword evidence="7" id="KW-0234">DNA repair</keyword>
<dbReference type="Proteomes" id="UP000029015">
    <property type="component" value="Unassembled WGS sequence"/>
</dbReference>
<dbReference type="SMART" id="SM00382">
    <property type="entry name" value="AAA"/>
    <property type="match status" value="1"/>
</dbReference>
<protein>
    <submittedName>
        <fullName evidence="12">Putative ATP-dependent helicase lhr</fullName>
        <ecNumber evidence="12">3.6.4.12</ecNumber>
    </submittedName>
</protein>
<keyword evidence="13" id="KW-1185">Reference proteome</keyword>
<reference evidence="12 13" key="1">
    <citation type="submission" date="2014-03" db="EMBL/GenBank/DDBJ databases">
        <title>Genomics of Bifidobacteria.</title>
        <authorList>
            <person name="Ventura M."/>
            <person name="Milani C."/>
            <person name="Lugli G.A."/>
        </authorList>
    </citation>
    <scope>NUCLEOTIDE SEQUENCE [LARGE SCALE GENOMIC DNA]</scope>
    <source>
        <strain evidence="12 13">DSM 22766</strain>
    </source>
</reference>
<evidence type="ECO:0000256" key="5">
    <source>
        <dbReference type="ARBA" id="ARBA00022840"/>
    </source>
</evidence>
<evidence type="ECO:0000259" key="11">
    <source>
        <dbReference type="PROSITE" id="PS51194"/>
    </source>
</evidence>
<dbReference type="NCBIfam" id="NF007284">
    <property type="entry name" value="PRK09751.1"/>
    <property type="match status" value="1"/>
</dbReference>
<dbReference type="Pfam" id="PF23235">
    <property type="entry name" value="WHD_3rd_Lhr"/>
    <property type="match status" value="1"/>
</dbReference>
<evidence type="ECO:0000256" key="1">
    <source>
        <dbReference type="ARBA" id="ARBA00022741"/>
    </source>
</evidence>
<dbReference type="InterPro" id="IPR052511">
    <property type="entry name" value="ATP-dep_Helicase"/>
</dbReference>
<dbReference type="GO" id="GO:0005524">
    <property type="term" value="F:ATP binding"/>
    <property type="evidence" value="ECO:0007669"/>
    <property type="project" value="UniProtKB-KW"/>
</dbReference>
<feature type="domain" description="Helicase ATP-binding" evidence="10">
    <location>
        <begin position="34"/>
        <end position="232"/>
    </location>
</feature>
<dbReference type="RefSeq" id="WP_033504103.1">
    <property type="nucleotide sequence ID" value="NZ_CP011786.1"/>
</dbReference>
<keyword evidence="1" id="KW-0547">Nucleotide-binding</keyword>
<dbReference type="InterPro" id="IPR045628">
    <property type="entry name" value="Lhr_WH_dom"/>
</dbReference>
<dbReference type="STRING" id="1437605.AB656_02760"/>
<dbReference type="InterPro" id="IPR001650">
    <property type="entry name" value="Helicase_C-like"/>
</dbReference>
<dbReference type="PROSITE" id="PS51194">
    <property type="entry name" value="HELICASE_CTER"/>
    <property type="match status" value="1"/>
</dbReference>
<dbReference type="SUPFAM" id="SSF46785">
    <property type="entry name" value="Winged helix' DNA-binding domain"/>
    <property type="match status" value="1"/>
</dbReference>
<dbReference type="SMART" id="SM00490">
    <property type="entry name" value="HELICc"/>
    <property type="match status" value="1"/>
</dbReference>
<evidence type="ECO:0000256" key="4">
    <source>
        <dbReference type="ARBA" id="ARBA00022806"/>
    </source>
</evidence>
<dbReference type="OrthoDB" id="9815222at2"/>
<dbReference type="SMART" id="SM00487">
    <property type="entry name" value="DEXDc"/>
    <property type="match status" value="1"/>
</dbReference>
<keyword evidence="2" id="KW-0227">DNA damage</keyword>
<evidence type="ECO:0000256" key="7">
    <source>
        <dbReference type="ARBA" id="ARBA00023204"/>
    </source>
</evidence>
<evidence type="ECO:0000313" key="13">
    <source>
        <dbReference type="Proteomes" id="UP000029015"/>
    </source>
</evidence>
<dbReference type="Pfam" id="PF19306">
    <property type="entry name" value="WHD_Lhr"/>
    <property type="match status" value="1"/>
</dbReference>
<dbReference type="InterPro" id="IPR013701">
    <property type="entry name" value="Lhr-like_DEAD/DEAH_assoc"/>
</dbReference>
<dbReference type="Pfam" id="PF00270">
    <property type="entry name" value="DEAD"/>
    <property type="match status" value="1"/>
</dbReference>
<proteinExistence type="predicted"/>
<dbReference type="PATRIC" id="fig|1437605.7.peg.567"/>
<dbReference type="SUPFAM" id="SSF52540">
    <property type="entry name" value="P-loop containing nucleoside triphosphate hydrolases"/>
    <property type="match status" value="1"/>
</dbReference>
<name>A0A086Z0S9_9BIFI</name>
<dbReference type="Pfam" id="PF23234">
    <property type="entry name" value="WHD_4th_Lhr"/>
    <property type="match status" value="1"/>
</dbReference>
<dbReference type="PANTHER" id="PTHR47962">
    <property type="entry name" value="ATP-DEPENDENT HELICASE LHR-RELATED-RELATED"/>
    <property type="match status" value="1"/>
</dbReference>
<dbReference type="GO" id="GO:0016887">
    <property type="term" value="F:ATP hydrolysis activity"/>
    <property type="evidence" value="ECO:0007669"/>
    <property type="project" value="TreeGrafter"/>
</dbReference>
<evidence type="ECO:0000313" key="12">
    <source>
        <dbReference type="EMBL" id="KFI40129.1"/>
    </source>
</evidence>
<keyword evidence="4 12" id="KW-0347">Helicase</keyword>
<dbReference type="eggNOG" id="COG1201">
    <property type="taxonomic scope" value="Bacteria"/>
</dbReference>
<dbReference type="GO" id="GO:0003678">
    <property type="term" value="F:DNA helicase activity"/>
    <property type="evidence" value="ECO:0007669"/>
    <property type="project" value="UniProtKB-EC"/>
</dbReference>
<dbReference type="PANTHER" id="PTHR47962:SF5">
    <property type="entry name" value="ATP-DEPENDENT HELICASE LHR-RELATED"/>
    <property type="match status" value="1"/>
</dbReference>
<accession>A0A086Z0S9</accession>
<dbReference type="InterPro" id="IPR055369">
    <property type="entry name" value="WH2_Lhr"/>
</dbReference>
<feature type="region of interest" description="Disordered" evidence="9">
    <location>
        <begin position="319"/>
        <end position="343"/>
    </location>
</feature>
<evidence type="ECO:0000256" key="6">
    <source>
        <dbReference type="ARBA" id="ARBA00023125"/>
    </source>
</evidence>
<dbReference type="GO" id="GO:0006281">
    <property type="term" value="P:DNA repair"/>
    <property type="evidence" value="ECO:0007669"/>
    <property type="project" value="UniProtKB-KW"/>
</dbReference>
<dbReference type="Pfam" id="PF23236">
    <property type="entry name" value="WHD_2nd_Lhr"/>
    <property type="match status" value="1"/>
</dbReference>
<evidence type="ECO:0000256" key="9">
    <source>
        <dbReference type="SAM" id="MobiDB-lite"/>
    </source>
</evidence>